<gene>
    <name evidence="2" type="ORF">SAMN02910411_0375</name>
</gene>
<dbReference type="AlphaFoldDB" id="A0A285T4R0"/>
<dbReference type="Pfam" id="PF13614">
    <property type="entry name" value="AAA_31"/>
    <property type="match status" value="1"/>
</dbReference>
<organism evidence="2 3">
    <name type="scientific">Pseudobutyrivibrio ruminis DSM 9787</name>
    <dbReference type="NCBI Taxonomy" id="1123011"/>
    <lineage>
        <taxon>Bacteria</taxon>
        <taxon>Bacillati</taxon>
        <taxon>Bacillota</taxon>
        <taxon>Clostridia</taxon>
        <taxon>Lachnospirales</taxon>
        <taxon>Lachnospiraceae</taxon>
        <taxon>Pseudobutyrivibrio</taxon>
    </lineage>
</organism>
<dbReference type="PANTHER" id="PTHR13696:SF52">
    <property type="entry name" value="PARA FAMILY PROTEIN CT_582"/>
    <property type="match status" value="1"/>
</dbReference>
<sequence>MKVICMTTSKGGAAKTTNTVETAAALKILGKKVLVIDIDQTTGLTKYVGAYYEPDERESLGIKTIYDILTGDCSVDEAILDVECFDLISGDERLANPQITFNKEDDQYLLKDICEMLEENGYDYIFIDHGPQKDLLQKMSYIASDYFFITTLMAENDRQQAKNAVAEISQLQKSRNKLVTGDVYGFIVSRVKKVSLSDLAISDMENEAAIYKENRSVEPRIFTIPDAIAIAEAQTFKVPNTMAHKSSNVSRAYYDLADYILEIN</sequence>
<feature type="domain" description="AAA" evidence="1">
    <location>
        <begin position="1"/>
        <end position="177"/>
    </location>
</feature>
<dbReference type="SUPFAM" id="SSF52540">
    <property type="entry name" value="P-loop containing nucleoside triphosphate hydrolases"/>
    <property type="match status" value="1"/>
</dbReference>
<dbReference type="InterPro" id="IPR050678">
    <property type="entry name" value="DNA_Partitioning_ATPase"/>
</dbReference>
<reference evidence="2 3" key="1">
    <citation type="submission" date="2017-08" db="EMBL/GenBank/DDBJ databases">
        <authorList>
            <person name="de Groot N.N."/>
        </authorList>
    </citation>
    <scope>NUCLEOTIDE SEQUENCE [LARGE SCALE GENOMIC DNA]</scope>
    <source>
        <strain evidence="2 3">DSM 9787</strain>
    </source>
</reference>
<proteinExistence type="predicted"/>
<name>A0A285T4R0_9FIRM</name>
<dbReference type="Gene3D" id="3.40.50.300">
    <property type="entry name" value="P-loop containing nucleotide triphosphate hydrolases"/>
    <property type="match status" value="1"/>
</dbReference>
<dbReference type="InterPro" id="IPR027417">
    <property type="entry name" value="P-loop_NTPase"/>
</dbReference>
<dbReference type="EMBL" id="OBMR01000014">
    <property type="protein sequence ID" value="SOC16357.1"/>
    <property type="molecule type" value="Genomic_DNA"/>
</dbReference>
<evidence type="ECO:0000313" key="3">
    <source>
        <dbReference type="Proteomes" id="UP000219563"/>
    </source>
</evidence>
<evidence type="ECO:0000259" key="1">
    <source>
        <dbReference type="Pfam" id="PF13614"/>
    </source>
</evidence>
<evidence type="ECO:0000313" key="2">
    <source>
        <dbReference type="EMBL" id="SOC16357.1"/>
    </source>
</evidence>
<dbReference type="InterPro" id="IPR025669">
    <property type="entry name" value="AAA_dom"/>
</dbReference>
<dbReference type="RefSeq" id="WP_097077161.1">
    <property type="nucleotide sequence ID" value="NZ_OBMR01000014.1"/>
</dbReference>
<dbReference type="PANTHER" id="PTHR13696">
    <property type="entry name" value="P-LOOP CONTAINING NUCLEOSIDE TRIPHOSPHATE HYDROLASE"/>
    <property type="match status" value="1"/>
</dbReference>
<protein>
    <submittedName>
        <fullName evidence="2">AAA domain-containing protein</fullName>
    </submittedName>
</protein>
<dbReference type="Proteomes" id="UP000219563">
    <property type="component" value="Unassembled WGS sequence"/>
</dbReference>
<dbReference type="CDD" id="cd02042">
    <property type="entry name" value="ParAB_family"/>
    <property type="match status" value="1"/>
</dbReference>
<accession>A0A285T4R0</accession>